<evidence type="ECO:0000256" key="1">
    <source>
        <dbReference type="SAM" id="SignalP"/>
    </source>
</evidence>
<feature type="chain" id="PRO_5030597231" evidence="1">
    <location>
        <begin position="17"/>
        <end position="84"/>
    </location>
</feature>
<dbReference type="RefSeq" id="WP_173195895.1">
    <property type="nucleotide sequence ID" value="NZ_JABFCX010000002.1"/>
</dbReference>
<dbReference type="Proteomes" id="UP000536835">
    <property type="component" value="Unassembled WGS sequence"/>
</dbReference>
<name>A0A7Y3RIW4_9PROT</name>
<gene>
    <name evidence="2" type="ORF">HK107_00915</name>
</gene>
<evidence type="ECO:0000313" key="2">
    <source>
        <dbReference type="EMBL" id="NNU14882.1"/>
    </source>
</evidence>
<keyword evidence="3" id="KW-1185">Reference proteome</keyword>
<keyword evidence="1" id="KW-0732">Signal</keyword>
<organism evidence="2 3">
    <name type="scientific">Parvularcula mediterranea</name>
    <dbReference type="NCBI Taxonomy" id="2732508"/>
    <lineage>
        <taxon>Bacteria</taxon>
        <taxon>Pseudomonadati</taxon>
        <taxon>Pseudomonadota</taxon>
        <taxon>Alphaproteobacteria</taxon>
        <taxon>Parvularculales</taxon>
        <taxon>Parvularculaceae</taxon>
        <taxon>Parvularcula</taxon>
    </lineage>
</organism>
<sequence length="84" mass="9132">MLASFILLLTSALAQPAPVPSAPDAESEPFFRECMALRLEEGDIARIVAASEELPSTTWQLMMMRTPCVFVGGVELDGQRLGYS</sequence>
<reference evidence="2 3" key="1">
    <citation type="submission" date="2020-05" db="EMBL/GenBank/DDBJ databases">
        <title>Parvularcula mediterraneae sp. nov., isolated from polypropylene straw from shallow seawater of the seashore of Laganas in Zakynthos island, Greece.</title>
        <authorList>
            <person name="Szabo I."/>
            <person name="Al-Omari J."/>
            <person name="Rado J."/>
            <person name="Szerdahelyi G.S."/>
        </authorList>
    </citation>
    <scope>NUCLEOTIDE SEQUENCE [LARGE SCALE GENOMIC DNA]</scope>
    <source>
        <strain evidence="2 3">ZS-1/3</strain>
    </source>
</reference>
<accession>A0A7Y3RIW4</accession>
<comment type="caution">
    <text evidence="2">The sequence shown here is derived from an EMBL/GenBank/DDBJ whole genome shotgun (WGS) entry which is preliminary data.</text>
</comment>
<dbReference type="EMBL" id="JABFCX010000002">
    <property type="protein sequence ID" value="NNU14882.1"/>
    <property type="molecule type" value="Genomic_DNA"/>
</dbReference>
<feature type="signal peptide" evidence="1">
    <location>
        <begin position="1"/>
        <end position="16"/>
    </location>
</feature>
<dbReference type="AlphaFoldDB" id="A0A7Y3RIW4"/>
<proteinExistence type="predicted"/>
<protein>
    <submittedName>
        <fullName evidence="2">Uncharacterized protein</fullName>
    </submittedName>
</protein>
<evidence type="ECO:0000313" key="3">
    <source>
        <dbReference type="Proteomes" id="UP000536835"/>
    </source>
</evidence>